<accession>A0A1F7TLP2</accession>
<dbReference type="EMBL" id="MGDT01000004">
    <property type="protein sequence ID" value="OGL66900.1"/>
    <property type="molecule type" value="Genomic_DNA"/>
</dbReference>
<gene>
    <name evidence="2" type="ORF">A2856_00130</name>
</gene>
<dbReference type="AlphaFoldDB" id="A0A1F7TLP2"/>
<keyword evidence="1" id="KW-0472">Membrane</keyword>
<dbReference type="Pfam" id="PF12666">
    <property type="entry name" value="PrgI"/>
    <property type="match status" value="1"/>
</dbReference>
<protein>
    <recommendedName>
        <fullName evidence="4">PrgI family protein</fullName>
    </recommendedName>
</protein>
<dbReference type="STRING" id="1802385.A2856_00130"/>
<evidence type="ECO:0008006" key="4">
    <source>
        <dbReference type="Google" id="ProtNLM"/>
    </source>
</evidence>
<feature type="transmembrane region" description="Helical" evidence="1">
    <location>
        <begin position="46"/>
        <end position="65"/>
    </location>
</feature>
<evidence type="ECO:0000313" key="2">
    <source>
        <dbReference type="EMBL" id="OGL66900.1"/>
    </source>
</evidence>
<dbReference type="Proteomes" id="UP000177885">
    <property type="component" value="Unassembled WGS sequence"/>
</dbReference>
<sequence>MPEQFVVPQFIDAEDKILGPVTARQFIIMLVAFLTVAVLYKLVPFIWFLLLGVPIIIVGGVVAFVRINGQPFHYFILNLTQTFRKPQLRVWDKSLTTAEIKDLMKDVTPPPPPPPARKAPVSASKLAELSLVVNTGGVYKPE</sequence>
<comment type="caution">
    <text evidence="2">The sequence shown here is derived from an EMBL/GenBank/DDBJ whole genome shotgun (WGS) entry which is preliminary data.</text>
</comment>
<evidence type="ECO:0000256" key="1">
    <source>
        <dbReference type="SAM" id="Phobius"/>
    </source>
</evidence>
<keyword evidence="1" id="KW-1133">Transmembrane helix</keyword>
<proteinExistence type="predicted"/>
<dbReference type="InterPro" id="IPR024414">
    <property type="entry name" value="Uncharacterised_PrgI"/>
</dbReference>
<evidence type="ECO:0000313" key="3">
    <source>
        <dbReference type="Proteomes" id="UP000177885"/>
    </source>
</evidence>
<feature type="transmembrane region" description="Helical" evidence="1">
    <location>
        <begin position="21"/>
        <end position="40"/>
    </location>
</feature>
<name>A0A1F7TLP2_9BACT</name>
<keyword evidence="1" id="KW-0812">Transmembrane</keyword>
<organism evidence="2 3">
    <name type="scientific">Candidatus Uhrbacteria bacterium RIFCSPHIGHO2_01_FULL_63_20</name>
    <dbReference type="NCBI Taxonomy" id="1802385"/>
    <lineage>
        <taxon>Bacteria</taxon>
        <taxon>Candidatus Uhriibacteriota</taxon>
    </lineage>
</organism>
<reference evidence="2 3" key="1">
    <citation type="journal article" date="2016" name="Nat. Commun.">
        <title>Thousands of microbial genomes shed light on interconnected biogeochemical processes in an aquifer system.</title>
        <authorList>
            <person name="Anantharaman K."/>
            <person name="Brown C.T."/>
            <person name="Hug L.A."/>
            <person name="Sharon I."/>
            <person name="Castelle C.J."/>
            <person name="Probst A.J."/>
            <person name="Thomas B.C."/>
            <person name="Singh A."/>
            <person name="Wilkins M.J."/>
            <person name="Karaoz U."/>
            <person name="Brodie E.L."/>
            <person name="Williams K.H."/>
            <person name="Hubbard S.S."/>
            <person name="Banfield J.F."/>
        </authorList>
    </citation>
    <scope>NUCLEOTIDE SEQUENCE [LARGE SCALE GENOMIC DNA]</scope>
</reference>